<dbReference type="Proteomes" id="UP000485367">
    <property type="component" value="Unassembled WGS sequence"/>
</dbReference>
<accession>A0A1V5SEY6</accession>
<organism evidence="1">
    <name type="scientific">candidate division WS2 bacterium ADurb.Bin280</name>
    <dbReference type="NCBI Taxonomy" id="1852829"/>
    <lineage>
        <taxon>Bacteria</taxon>
        <taxon>candidate division WS2</taxon>
    </lineage>
</organism>
<protein>
    <submittedName>
        <fullName evidence="1">Putative lipid kinase</fullName>
    </submittedName>
</protein>
<comment type="caution">
    <text evidence="1">The sequence shown here is derived from an EMBL/GenBank/DDBJ whole genome shotgun (WGS) entry which is preliminary data.</text>
</comment>
<keyword evidence="1" id="KW-0808">Transferase</keyword>
<reference evidence="1" key="1">
    <citation type="submission" date="2017-02" db="EMBL/GenBank/DDBJ databases">
        <title>Delving into the versatile metabolic prowess of the omnipresent phylum Bacteroidetes.</title>
        <authorList>
            <person name="Nobu M.K."/>
            <person name="Mei R."/>
            <person name="Narihiro T."/>
            <person name="Kuroda K."/>
            <person name="Liu W.-T."/>
        </authorList>
    </citation>
    <scope>NUCLEOTIDE SEQUENCE</scope>
    <source>
        <strain evidence="1">ADurb.Bin280</strain>
    </source>
</reference>
<dbReference type="InterPro" id="IPR016064">
    <property type="entry name" value="NAD/diacylglycerol_kinase_sf"/>
</dbReference>
<dbReference type="InterPro" id="IPR017438">
    <property type="entry name" value="ATP-NAD_kinase_N"/>
</dbReference>
<dbReference type="Gene3D" id="3.40.50.10330">
    <property type="entry name" value="Probable inorganic polyphosphate/atp-NAD kinase, domain 1"/>
    <property type="match status" value="1"/>
</dbReference>
<sequence length="255" mass="29012">MHYYIFQSPKSSPERAYFDKIAQIAREFGIFGEFVYSSPARSAQELVEIAVMKNYSTIIAIGDETHVNKIASKIINLGLAGNIVMGIIATEPDALIYEKWGFKRPEEAMETIKFRRISKFNVGVIEPNHYFLTSASVICKKPTRVILEVDRWQAEAVVDRVEISSNLYILVERLAREQSAIKSAVNWIFGKENIKYDQSLFRGKTVRINSSNPLPVYIGREIVAHTPISIYKKPGALNIITKRDKITPENKIIEE</sequence>
<name>A0A1V5SEY6_9BACT</name>
<dbReference type="EMBL" id="MWBO01000011">
    <property type="protein sequence ID" value="OQA53086.1"/>
    <property type="molecule type" value="Genomic_DNA"/>
</dbReference>
<dbReference type="GO" id="GO:0016301">
    <property type="term" value="F:kinase activity"/>
    <property type="evidence" value="ECO:0007669"/>
    <property type="project" value="UniProtKB-KW"/>
</dbReference>
<proteinExistence type="predicted"/>
<keyword evidence="1" id="KW-0418">Kinase</keyword>
<gene>
    <name evidence="1" type="ORF">BWY43_00204</name>
</gene>
<evidence type="ECO:0000313" key="1">
    <source>
        <dbReference type="EMBL" id="OQA53086.1"/>
    </source>
</evidence>
<dbReference type="AlphaFoldDB" id="A0A1V5SEY6"/>
<dbReference type="SUPFAM" id="SSF111331">
    <property type="entry name" value="NAD kinase/diacylglycerol kinase-like"/>
    <property type="match status" value="1"/>
</dbReference>